<gene>
    <name evidence="1" type="ORF">O3M35_009538</name>
</gene>
<organism evidence="1 2">
    <name type="scientific">Rhynocoris fuscipes</name>
    <dbReference type="NCBI Taxonomy" id="488301"/>
    <lineage>
        <taxon>Eukaryota</taxon>
        <taxon>Metazoa</taxon>
        <taxon>Ecdysozoa</taxon>
        <taxon>Arthropoda</taxon>
        <taxon>Hexapoda</taxon>
        <taxon>Insecta</taxon>
        <taxon>Pterygota</taxon>
        <taxon>Neoptera</taxon>
        <taxon>Paraneoptera</taxon>
        <taxon>Hemiptera</taxon>
        <taxon>Heteroptera</taxon>
        <taxon>Panheteroptera</taxon>
        <taxon>Cimicomorpha</taxon>
        <taxon>Reduviidae</taxon>
        <taxon>Harpactorinae</taxon>
        <taxon>Harpactorini</taxon>
        <taxon>Rhynocoris</taxon>
    </lineage>
</organism>
<evidence type="ECO:0000313" key="1">
    <source>
        <dbReference type="EMBL" id="KAK9505497.1"/>
    </source>
</evidence>
<dbReference type="AlphaFoldDB" id="A0AAW1D978"/>
<proteinExistence type="predicted"/>
<evidence type="ECO:0000313" key="2">
    <source>
        <dbReference type="Proteomes" id="UP001461498"/>
    </source>
</evidence>
<dbReference type="EMBL" id="JAPXFL010000006">
    <property type="protein sequence ID" value="KAK9505497.1"/>
    <property type="molecule type" value="Genomic_DNA"/>
</dbReference>
<keyword evidence="2" id="KW-1185">Reference proteome</keyword>
<name>A0AAW1D978_9HEMI</name>
<sequence length="68" mass="8272">MTELQAKICFMPQVKWHPCLTDVAQNLIRSMLSNVSMKYKKFLCWIKLFLRYGGHKIRNFEMFCWQHC</sequence>
<dbReference type="Proteomes" id="UP001461498">
    <property type="component" value="Unassembled WGS sequence"/>
</dbReference>
<reference evidence="1 2" key="1">
    <citation type="submission" date="2022-12" db="EMBL/GenBank/DDBJ databases">
        <title>Chromosome-level genome assembly of true bugs.</title>
        <authorList>
            <person name="Ma L."/>
            <person name="Li H."/>
        </authorList>
    </citation>
    <scope>NUCLEOTIDE SEQUENCE [LARGE SCALE GENOMIC DNA]</scope>
    <source>
        <strain evidence="1">Lab_2022b</strain>
    </source>
</reference>
<accession>A0AAW1D978</accession>
<protein>
    <submittedName>
        <fullName evidence="1">Uncharacterized protein</fullName>
    </submittedName>
</protein>
<comment type="caution">
    <text evidence="1">The sequence shown here is derived from an EMBL/GenBank/DDBJ whole genome shotgun (WGS) entry which is preliminary data.</text>
</comment>